<accession>A0A7G5C1B1</accession>
<protein>
    <submittedName>
        <fullName evidence="2">Uncharacterized protein</fullName>
    </submittedName>
</protein>
<feature type="signal peptide" evidence="1">
    <location>
        <begin position="1"/>
        <end position="22"/>
    </location>
</feature>
<proteinExistence type="predicted"/>
<dbReference type="EMBL" id="CP041969">
    <property type="protein sequence ID" value="QMV42995.1"/>
    <property type="molecule type" value="Genomic_DNA"/>
</dbReference>
<keyword evidence="1" id="KW-0732">Signal</keyword>
<keyword evidence="3" id="KW-1185">Reference proteome</keyword>
<gene>
    <name evidence="2" type="ORF">FPL14_18760</name>
</gene>
<reference evidence="2 3" key="1">
    <citation type="submission" date="2019-07" db="EMBL/GenBank/DDBJ databases">
        <authorList>
            <person name="Kim J.K."/>
            <person name="Cheong H.-M."/>
            <person name="Choi Y."/>
            <person name="Hwang K.J."/>
            <person name="Lee S."/>
            <person name="Choi C."/>
        </authorList>
    </citation>
    <scope>NUCLEOTIDE SEQUENCE [LARGE SCALE GENOMIC DNA]</scope>
    <source>
        <strain evidence="2 3">KS 22</strain>
    </source>
</reference>
<organism evidence="2 3">
    <name type="scientific">Cohnella cholangitidis</name>
    <dbReference type="NCBI Taxonomy" id="2598458"/>
    <lineage>
        <taxon>Bacteria</taxon>
        <taxon>Bacillati</taxon>
        <taxon>Bacillota</taxon>
        <taxon>Bacilli</taxon>
        <taxon>Bacillales</taxon>
        <taxon>Paenibacillaceae</taxon>
        <taxon>Cohnella</taxon>
    </lineage>
</organism>
<dbReference type="AlphaFoldDB" id="A0A7G5C1B1"/>
<evidence type="ECO:0000313" key="2">
    <source>
        <dbReference type="EMBL" id="QMV42995.1"/>
    </source>
</evidence>
<evidence type="ECO:0000256" key="1">
    <source>
        <dbReference type="SAM" id="SignalP"/>
    </source>
</evidence>
<dbReference type="Proteomes" id="UP000515679">
    <property type="component" value="Chromosome"/>
</dbReference>
<sequence>MNVLLFLLIAASFFPPFSRLSAESPSSPPSVPIADHPYLTLHYSIGGNIVKLKPGMSKKNVDQLLGTGITYRTPAFDYDKHGDLIIAYENDQAVYFSVEGGKASLNGTIDESSAREDVERQLGSPSLKETGEYLFRETDGEISQIKPNENVAGIEESSLYRLKFYSSHRDEIYSFSIERGDFKPIADDRVAAMNSHIVRPDKTKPFTMWDLSVQADGGKGRVAIGMSKTSVDKLLGDPGTRDGFAGKFYVYEGAEVYYRNKKAVAILIRLDEDFTKIYRTPRGLGLLTDFEGLVKLYGQPTHVSDKIIDYSFYKKKDGLGKMTETTSPLEIPPIDQRYYMSFILTDDESKLISYILISDHEFAYTGR</sequence>
<evidence type="ECO:0000313" key="3">
    <source>
        <dbReference type="Proteomes" id="UP000515679"/>
    </source>
</evidence>
<dbReference type="KEGG" id="cchl:FPL14_18760"/>
<feature type="chain" id="PRO_5028883191" evidence="1">
    <location>
        <begin position="23"/>
        <end position="367"/>
    </location>
</feature>
<name>A0A7G5C1B1_9BACL</name>